<dbReference type="RefSeq" id="WP_236397318.1">
    <property type="nucleotide sequence ID" value="NZ_JAKJHZ010000001.1"/>
</dbReference>
<evidence type="ECO:0000313" key="1">
    <source>
        <dbReference type="EMBL" id="MCF6376050.1"/>
    </source>
</evidence>
<dbReference type="Proteomes" id="UP001201161">
    <property type="component" value="Unassembled WGS sequence"/>
</dbReference>
<organism evidence="1 2">
    <name type="scientific">Nocardioides potassii</name>
    <dbReference type="NCBI Taxonomy" id="2911371"/>
    <lineage>
        <taxon>Bacteria</taxon>
        <taxon>Bacillati</taxon>
        <taxon>Actinomycetota</taxon>
        <taxon>Actinomycetes</taxon>
        <taxon>Propionibacteriales</taxon>
        <taxon>Nocardioidaceae</taxon>
        <taxon>Nocardioides</taxon>
    </lineage>
</organism>
<sequence>MADETGAHARWQQAATSSDTASVLDVVRTVADATSPWPILVRALVVTPVYLRVAEGGRVETSRADEEEYVHVYSSPLRLTAGLAVDVEELTIQEVFVADLVNQAGGRLGIRIDPGLASEQVVPPDMATEVLSVAAGLPVRAALTPGEGEELVVETGPDEVTDLDQRVKRVVVDANPAARIMRAAARLAGIGGRTWPVYSVTGTVQDPMVLSDAVQRAAAVPIVLLIENRPVQLAELVDVPAHGLVLD</sequence>
<keyword evidence="2" id="KW-1185">Reference proteome</keyword>
<evidence type="ECO:0000313" key="2">
    <source>
        <dbReference type="Proteomes" id="UP001201161"/>
    </source>
</evidence>
<proteinExistence type="predicted"/>
<accession>A0ABS9H465</accession>
<protein>
    <recommendedName>
        <fullName evidence="3">SseB family protein</fullName>
    </recommendedName>
</protein>
<comment type="caution">
    <text evidence="1">The sequence shown here is derived from an EMBL/GenBank/DDBJ whole genome shotgun (WGS) entry which is preliminary data.</text>
</comment>
<dbReference type="EMBL" id="JAKJHZ010000001">
    <property type="protein sequence ID" value="MCF6376050.1"/>
    <property type="molecule type" value="Genomic_DNA"/>
</dbReference>
<reference evidence="1 2" key="1">
    <citation type="submission" date="2022-01" db="EMBL/GenBank/DDBJ databases">
        <title>Nocardioides sp. nov., an actinomycete isolated from mining soil.</title>
        <authorList>
            <person name="Liu L."/>
        </authorList>
    </citation>
    <scope>NUCLEOTIDE SEQUENCE [LARGE SCALE GENOMIC DNA]</scope>
    <source>
        <strain evidence="1 2">KLBMP 9356</strain>
    </source>
</reference>
<gene>
    <name evidence="1" type="ORF">L2K70_00355</name>
</gene>
<evidence type="ECO:0008006" key="3">
    <source>
        <dbReference type="Google" id="ProtNLM"/>
    </source>
</evidence>
<name>A0ABS9H465_9ACTN</name>